<dbReference type="EMBL" id="QNVT01000013">
    <property type="protein sequence ID" value="REC61703.1"/>
    <property type="molecule type" value="Genomic_DNA"/>
</dbReference>
<keyword evidence="2" id="KW-1185">Reference proteome</keyword>
<sequence length="181" mass="21582">MELRSEIEPDFETAGKRYPEILRLILEYTDYCDEHGDEDSTKYKKLEDRLHVMTGKEMSQFNLWEWWEGDGAEHLSFDISLPNPQMVADITKDELSEIVRRMKTFEIPDPDDLSFKGIFYNYICFGSSYFPDFLKLNFKGYDIKLFQSHKDKDGNYYEYSHEEIADTLWNNGLNNHEKNKK</sequence>
<accession>A0A3D9C749</accession>
<comment type="caution">
    <text evidence="1">The sequence shown here is derived from an EMBL/GenBank/DDBJ whole genome shotgun (WGS) entry which is preliminary data.</text>
</comment>
<evidence type="ECO:0000313" key="1">
    <source>
        <dbReference type="EMBL" id="REC61703.1"/>
    </source>
</evidence>
<name>A0A3D9C749_9FLAO</name>
<protein>
    <submittedName>
        <fullName evidence="1">Uncharacterized protein</fullName>
    </submittedName>
</protein>
<proteinExistence type="predicted"/>
<dbReference type="RefSeq" id="WP_115971521.1">
    <property type="nucleotide sequence ID" value="NZ_QNVT01000013.1"/>
</dbReference>
<gene>
    <name evidence="1" type="ORF">DRF65_14735</name>
</gene>
<organism evidence="1 2">
    <name type="scientific">Chryseobacterium pennae</name>
    <dbReference type="NCBI Taxonomy" id="2258962"/>
    <lineage>
        <taxon>Bacteria</taxon>
        <taxon>Pseudomonadati</taxon>
        <taxon>Bacteroidota</taxon>
        <taxon>Flavobacteriia</taxon>
        <taxon>Flavobacteriales</taxon>
        <taxon>Weeksellaceae</taxon>
        <taxon>Chryseobacterium group</taxon>
        <taxon>Chryseobacterium</taxon>
    </lineage>
</organism>
<dbReference type="Proteomes" id="UP000256686">
    <property type="component" value="Unassembled WGS sequence"/>
</dbReference>
<reference evidence="2" key="1">
    <citation type="submission" date="2018-06" db="EMBL/GenBank/DDBJ databases">
        <authorList>
            <person name="Lum Nde A."/>
            <person name="Hugo C."/>
        </authorList>
    </citation>
    <scope>NUCLEOTIDE SEQUENCE [LARGE SCALE GENOMIC DNA]</scope>
    <source>
        <strain evidence="2">1_F178</strain>
    </source>
</reference>
<evidence type="ECO:0000313" key="2">
    <source>
        <dbReference type="Proteomes" id="UP000256686"/>
    </source>
</evidence>
<dbReference type="AlphaFoldDB" id="A0A3D9C749"/>